<proteinExistence type="predicted"/>
<evidence type="ECO:0000256" key="1">
    <source>
        <dbReference type="SAM" id="MobiDB-lite"/>
    </source>
</evidence>
<keyword evidence="4" id="KW-1185">Reference proteome</keyword>
<evidence type="ECO:0000259" key="2">
    <source>
        <dbReference type="Pfam" id="PF05699"/>
    </source>
</evidence>
<evidence type="ECO:0000313" key="4">
    <source>
        <dbReference type="Proteomes" id="UP001190700"/>
    </source>
</evidence>
<name>A0AAE0LKB0_9CHLO</name>
<dbReference type="Pfam" id="PF05699">
    <property type="entry name" value="Dimer_Tnp_hAT"/>
    <property type="match status" value="1"/>
</dbReference>
<organism evidence="3 4">
    <name type="scientific">Cymbomonas tetramitiformis</name>
    <dbReference type="NCBI Taxonomy" id="36881"/>
    <lineage>
        <taxon>Eukaryota</taxon>
        <taxon>Viridiplantae</taxon>
        <taxon>Chlorophyta</taxon>
        <taxon>Pyramimonadophyceae</taxon>
        <taxon>Pyramimonadales</taxon>
        <taxon>Pyramimonadaceae</taxon>
        <taxon>Cymbomonas</taxon>
    </lineage>
</organism>
<dbReference type="InterPro" id="IPR008906">
    <property type="entry name" value="HATC_C_dom"/>
</dbReference>
<sequence length="1316" mass="147246">MAELEDAVILRKLQSLHIGGKSPKVSRFAVDIGWIPSKVTEECSTMAQKSAKIRQLADRLTTLGCMIDKRMRITYAPPHLPTACDNRHVTDARLLELAQRADRDIKRPSIRSLFTPDDLCTLGIPDQVGRAGKDYKGRIDVLIGRMQSLGVQFDQRHRVIAISAGHQKEAAPVFAETADDDSQPTRIPNKRMRYTLVGGASADGNVTNHDLADARAVGYMGMCHCEEGGSSDAPTPVENAYWEEVADLPDIPEEDIVEETDEGGDAEADFLSIPDFLYDELAAKAGMEIEVEEAAALLLAHHAEVTVYAPVPAKQVTVDPPEAGKAVTVDAPEPAKVETLDAPESAELSPKKMDPLLTHGQASPHGVTLQEAVWYLLDMKRRQQWTDAHFNTFMKILKMLLGGANTNLPGSLWHMLRLIGAETVWDYAVHVCPKYHRTFPAETKKPAQEKCGVPIAWDAAGVPVGWCEEERYSVTRTARGEVYRPQEYYFYFPVKRLVRRWMRNAKFAKMRADTQARAPTNACVMTSPHVARINEHSTVGGRLLQETESTDPMKPGMVRAGMAVEYGEDDARAKKHDKQGWSTRFGAMRSADLHPRDRVRMEFTGLVIVVPGPRQHWKNNDVIQERLVKELKELRDGHADDKGTPFRVYDGYFGKWHDKFSVFLVLCYCDTVARNDLGRFAPVAARRNDYLSLWEGTPGPTGGMYCLGYAKPIAQSYLPDGETVHAWDPSVLLTQEDHEELVKLTQEGADPMRTGRYGKGPLEALEYFTAMSAYVLPFMHCMTFGVVKSTVKMFRHKVPNCDDTCYFNAAQLKQLQKNGKGLCAPHDMHREYQDVVQYAGNYTMEDWLNFILIFSPLVFMDVLESLNPELDRAWWKLREAVIYFIRQVCAGTIEDRAEARAQAELRMREFAVIIENECPMNMLTLNLRLAVVHLCKQEEKVGVVSSNIELWVERLLGEAKGVVPEPVGGKAIDSCIGNAYLLKDRVDDMAHLYPGIRFLPDYVAHSVKEDGPGFRDDPGLACHFMDVGHHIIRGGVAVSALSADAEGRLLPGLAASLRAMHGERYELERDALDVLCFPRMRHGDEDFTSTMYTRAVTRISYNVALASSEADAFEYGRVEAYYLIWDPATHCAVCRLAMVTAYPTIKNARMNSRAVFVLNEDAKHTLLMPASRLETNVDSGSEGDASDDDDMPTLLEAEADDEDDPHTESVKQLEKYLELKQAPVDTAILEWWFENEKKFPRVCMMWRQFHGRPASSAGVERLFSGAGKMHGKDAQTMKSETIQETLMCAVNYNPWQSSVPEVDAKGATEAIDVAEA</sequence>
<reference evidence="3 4" key="1">
    <citation type="journal article" date="2015" name="Genome Biol. Evol.">
        <title>Comparative Genomics of a Bacterivorous Green Alga Reveals Evolutionary Causalities and Consequences of Phago-Mixotrophic Mode of Nutrition.</title>
        <authorList>
            <person name="Burns J.A."/>
            <person name="Paasch A."/>
            <person name="Narechania A."/>
            <person name="Kim E."/>
        </authorList>
    </citation>
    <scope>NUCLEOTIDE SEQUENCE [LARGE SCALE GENOMIC DNA]</scope>
    <source>
        <strain evidence="3 4">PLY_AMNH</strain>
    </source>
</reference>
<dbReference type="InterPro" id="IPR012337">
    <property type="entry name" value="RNaseH-like_sf"/>
</dbReference>
<feature type="region of interest" description="Disordered" evidence="1">
    <location>
        <begin position="1171"/>
        <end position="1192"/>
    </location>
</feature>
<feature type="domain" description="HAT C-terminal dimerisation" evidence="2">
    <location>
        <begin position="1213"/>
        <end position="1288"/>
    </location>
</feature>
<gene>
    <name evidence="3" type="ORF">CYMTET_4172</name>
</gene>
<dbReference type="GO" id="GO:0046983">
    <property type="term" value="F:protein dimerization activity"/>
    <property type="evidence" value="ECO:0007669"/>
    <property type="project" value="InterPro"/>
</dbReference>
<dbReference type="SUPFAM" id="SSF53098">
    <property type="entry name" value="Ribonuclease H-like"/>
    <property type="match status" value="1"/>
</dbReference>
<protein>
    <recommendedName>
        <fullName evidence="2">HAT C-terminal dimerisation domain-containing protein</fullName>
    </recommendedName>
</protein>
<evidence type="ECO:0000313" key="3">
    <source>
        <dbReference type="EMBL" id="KAK3288348.1"/>
    </source>
</evidence>
<accession>A0AAE0LKB0</accession>
<dbReference type="EMBL" id="LGRX02000508">
    <property type="protein sequence ID" value="KAK3288348.1"/>
    <property type="molecule type" value="Genomic_DNA"/>
</dbReference>
<comment type="caution">
    <text evidence="3">The sequence shown here is derived from an EMBL/GenBank/DDBJ whole genome shotgun (WGS) entry which is preliminary data.</text>
</comment>
<dbReference type="Proteomes" id="UP001190700">
    <property type="component" value="Unassembled WGS sequence"/>
</dbReference>